<evidence type="ECO:0000313" key="2">
    <source>
        <dbReference type="Proteomes" id="UP000549394"/>
    </source>
</evidence>
<gene>
    <name evidence="1" type="ORF">DGYR_LOCUS9850</name>
</gene>
<accession>A0A7I8W268</accession>
<comment type="caution">
    <text evidence="1">The sequence shown here is derived from an EMBL/GenBank/DDBJ whole genome shotgun (WGS) entry which is preliminary data.</text>
</comment>
<dbReference type="Proteomes" id="UP000549394">
    <property type="component" value="Unassembled WGS sequence"/>
</dbReference>
<dbReference type="AlphaFoldDB" id="A0A7I8W268"/>
<reference evidence="1 2" key="1">
    <citation type="submission" date="2020-08" db="EMBL/GenBank/DDBJ databases">
        <authorList>
            <person name="Hejnol A."/>
        </authorList>
    </citation>
    <scope>NUCLEOTIDE SEQUENCE [LARGE SCALE GENOMIC DNA]</scope>
</reference>
<dbReference type="EMBL" id="CAJFCJ010000015">
    <property type="protein sequence ID" value="CAD5121976.1"/>
    <property type="molecule type" value="Genomic_DNA"/>
</dbReference>
<evidence type="ECO:0000313" key="1">
    <source>
        <dbReference type="EMBL" id="CAD5121976.1"/>
    </source>
</evidence>
<organism evidence="1 2">
    <name type="scientific">Dimorphilus gyrociliatus</name>
    <dbReference type="NCBI Taxonomy" id="2664684"/>
    <lineage>
        <taxon>Eukaryota</taxon>
        <taxon>Metazoa</taxon>
        <taxon>Spiralia</taxon>
        <taxon>Lophotrochozoa</taxon>
        <taxon>Annelida</taxon>
        <taxon>Polychaeta</taxon>
        <taxon>Polychaeta incertae sedis</taxon>
        <taxon>Dinophilidae</taxon>
        <taxon>Dimorphilus</taxon>
    </lineage>
</organism>
<sequence>MDIPQKTGEDCKARFDDETLLQLMTTRWRIENEFQRNYVYNLPEFYSLIEQLERSTNNLSMTTFRRLVKHLNASYRLRFKLEKDLMQWDPFRADVALAFLASESRRLSTMAHYLVTRVNGYTENLYEETYNNEELEKDSPRSL</sequence>
<name>A0A7I8W268_9ANNE</name>
<keyword evidence="2" id="KW-1185">Reference proteome</keyword>
<protein>
    <submittedName>
        <fullName evidence="1">DgyrCDS10430</fullName>
    </submittedName>
</protein>
<proteinExistence type="predicted"/>